<dbReference type="EMBL" id="JAMGBC010000001">
    <property type="protein sequence ID" value="MCL6677835.1"/>
    <property type="molecule type" value="Genomic_DNA"/>
</dbReference>
<evidence type="ECO:0008006" key="4">
    <source>
        <dbReference type="Google" id="ProtNLM"/>
    </source>
</evidence>
<organism evidence="2 3">
    <name type="scientific">Sphingomonas anseongensis</name>
    <dbReference type="NCBI Taxonomy" id="2908207"/>
    <lineage>
        <taxon>Bacteria</taxon>
        <taxon>Pseudomonadati</taxon>
        <taxon>Pseudomonadota</taxon>
        <taxon>Alphaproteobacteria</taxon>
        <taxon>Sphingomonadales</taxon>
        <taxon>Sphingomonadaceae</taxon>
        <taxon>Sphingomonas</taxon>
    </lineage>
</organism>
<feature type="transmembrane region" description="Helical" evidence="1">
    <location>
        <begin position="154"/>
        <end position="172"/>
    </location>
</feature>
<feature type="transmembrane region" description="Helical" evidence="1">
    <location>
        <begin position="287"/>
        <end position="308"/>
    </location>
</feature>
<keyword evidence="1" id="KW-0472">Membrane</keyword>
<sequence length="489" mass="51943">MDGCAIEPDAIGSARALRNPMSIEAKVAALAAATLAIAIQTLWIPIDADVSWLITVCERVLSGDRLYIDILEVNPPASVWLYLPLVWLAKTIGTRPEAVVAAGFVAGGLASAFTTLRIASRLDVPRARPFLACALPFIALVLPMALFAQREHAAVLLALPVLAAVAVIAEGGRLNRRAVAASGFAAGLIVIIKPYFLLAVAIPALWTAWKRRSVTPLVPGLIAGGLAIALYVAGILLFAPAYLAWLPVIAHTYGPMHESWWKLLLAPTFYPAICIGLLMMLRPDKVPVLAMSWILGAAGFLLATFAQAKNYPNHLLPEAALALAAAAAVLDLPGVVRGRRLPVSLALAFVGACQMYQWVILPDPAVASAIKRVAPPTPSMIALSPQLTTGHPVTRNVDGRWVGSRAGLFTASGAAHAGLKDPIARDAYREDVDSFGRDVAAHSPDVVLVSRAAKKSLMREPSIAAAMSPYRPAAVTKDTEVWVRRSLKR</sequence>
<protein>
    <recommendedName>
        <fullName evidence="4">Glycosyltransferase RgtA/B/C/D-like domain-containing protein</fullName>
    </recommendedName>
</protein>
<accession>A0ABT0RC62</accession>
<evidence type="ECO:0000313" key="3">
    <source>
        <dbReference type="Proteomes" id="UP001165343"/>
    </source>
</evidence>
<feature type="transmembrane region" description="Helical" evidence="1">
    <location>
        <begin position="221"/>
        <end position="248"/>
    </location>
</feature>
<keyword evidence="1" id="KW-0812">Transmembrane</keyword>
<dbReference type="RefSeq" id="WP_249866824.1">
    <property type="nucleotide sequence ID" value="NZ_JAMGBC010000001.1"/>
</dbReference>
<comment type="caution">
    <text evidence="2">The sequence shown here is derived from an EMBL/GenBank/DDBJ whole genome shotgun (WGS) entry which is preliminary data.</text>
</comment>
<proteinExistence type="predicted"/>
<dbReference type="Proteomes" id="UP001165343">
    <property type="component" value="Unassembled WGS sequence"/>
</dbReference>
<feature type="transmembrane region" description="Helical" evidence="1">
    <location>
        <begin position="260"/>
        <end position="281"/>
    </location>
</feature>
<keyword evidence="1" id="KW-1133">Transmembrane helix</keyword>
<keyword evidence="3" id="KW-1185">Reference proteome</keyword>
<gene>
    <name evidence="2" type="ORF">LZ519_00655</name>
</gene>
<name>A0ABT0RC62_9SPHN</name>
<feature type="transmembrane region" description="Helical" evidence="1">
    <location>
        <begin position="27"/>
        <end position="46"/>
    </location>
</feature>
<feature type="transmembrane region" description="Helical" evidence="1">
    <location>
        <begin position="98"/>
        <end position="118"/>
    </location>
</feature>
<evidence type="ECO:0000313" key="2">
    <source>
        <dbReference type="EMBL" id="MCL6677835.1"/>
    </source>
</evidence>
<feature type="transmembrane region" description="Helical" evidence="1">
    <location>
        <begin position="130"/>
        <end position="148"/>
    </location>
</feature>
<evidence type="ECO:0000256" key="1">
    <source>
        <dbReference type="SAM" id="Phobius"/>
    </source>
</evidence>
<reference evidence="2" key="1">
    <citation type="submission" date="2022-05" db="EMBL/GenBank/DDBJ databases">
        <authorList>
            <person name="Jo J.-H."/>
            <person name="Im W.-T."/>
        </authorList>
    </citation>
    <scope>NUCLEOTIDE SEQUENCE</scope>
    <source>
        <strain evidence="2">RG327</strain>
    </source>
</reference>
<feature type="transmembrane region" description="Helical" evidence="1">
    <location>
        <begin position="184"/>
        <end position="209"/>
    </location>
</feature>